<dbReference type="PANTHER" id="PTHR46509">
    <property type="entry name" value="PHOSPHOADENOSINE PHOSPHOSULFATE REDUCTASE"/>
    <property type="match status" value="1"/>
</dbReference>
<dbReference type="PIRSF" id="PIRSF000857">
    <property type="entry name" value="PAPS_reductase"/>
    <property type="match status" value="1"/>
</dbReference>
<feature type="domain" description="Phosphoadenosine phosphosulphate reductase" evidence="4">
    <location>
        <begin position="39"/>
        <end position="205"/>
    </location>
</feature>
<organism evidence="5 6">
    <name type="scientific">Micavibrio aeruginosavorus</name>
    <dbReference type="NCBI Taxonomy" id="349221"/>
    <lineage>
        <taxon>Bacteria</taxon>
        <taxon>Pseudomonadati</taxon>
        <taxon>Bdellovibrionota</taxon>
        <taxon>Bdellovibrionia</taxon>
        <taxon>Bdellovibrionales</taxon>
        <taxon>Pseudobdellovibrionaceae</taxon>
        <taxon>Micavibrio</taxon>
    </lineage>
</organism>
<dbReference type="GO" id="GO:0004604">
    <property type="term" value="F:phosphoadenylyl-sulfate reductase (thioredoxin) activity"/>
    <property type="evidence" value="ECO:0007669"/>
    <property type="project" value="InterPro"/>
</dbReference>
<evidence type="ECO:0000256" key="3">
    <source>
        <dbReference type="ARBA" id="ARBA00024327"/>
    </source>
</evidence>
<keyword evidence="2" id="KW-0560">Oxidoreductase</keyword>
<reference evidence="5 6" key="1">
    <citation type="submission" date="2017-08" db="EMBL/GenBank/DDBJ databases">
        <title>Infants hospitalized years apart are colonized by the same room-sourced microbial strains.</title>
        <authorList>
            <person name="Brooks B."/>
            <person name="Olm M.R."/>
            <person name="Firek B.A."/>
            <person name="Baker R."/>
            <person name="Thomas B.C."/>
            <person name="Morowitz M.J."/>
            <person name="Banfield J.F."/>
        </authorList>
    </citation>
    <scope>NUCLEOTIDE SEQUENCE [LARGE SCALE GENOMIC DNA]</scope>
    <source>
        <strain evidence="5">S2_006_000_R2_64</strain>
    </source>
</reference>
<dbReference type="Proteomes" id="UP000249739">
    <property type="component" value="Unassembled WGS sequence"/>
</dbReference>
<dbReference type="NCBIfam" id="NF002537">
    <property type="entry name" value="PRK02090.1"/>
    <property type="match status" value="1"/>
</dbReference>
<dbReference type="GO" id="GO:0019379">
    <property type="term" value="P:sulfate assimilation, phosphoadenylyl sulfate reduction by phosphoadenylyl-sulfate reductase (thioredoxin)"/>
    <property type="evidence" value="ECO:0007669"/>
    <property type="project" value="InterPro"/>
</dbReference>
<dbReference type="Pfam" id="PF01507">
    <property type="entry name" value="PAPS_reduct"/>
    <property type="match status" value="1"/>
</dbReference>
<comment type="pathway">
    <text evidence="3">Sulfur metabolism; hydrogen sulfide biosynthesis; sulfite from sulfate.</text>
</comment>
<dbReference type="SUPFAM" id="SSF52402">
    <property type="entry name" value="Adenine nucleotide alpha hydrolases-like"/>
    <property type="match status" value="1"/>
</dbReference>
<evidence type="ECO:0000313" key="6">
    <source>
        <dbReference type="Proteomes" id="UP000249739"/>
    </source>
</evidence>
<protein>
    <submittedName>
        <fullName evidence="5">Phosphoadenylyl-sulfate reductase</fullName>
    </submittedName>
</protein>
<name>A0A2W5FLW6_9BACT</name>
<dbReference type="CDD" id="cd23945">
    <property type="entry name" value="PAPS_reductase"/>
    <property type="match status" value="1"/>
</dbReference>
<evidence type="ECO:0000313" key="5">
    <source>
        <dbReference type="EMBL" id="PZP56003.1"/>
    </source>
</evidence>
<evidence type="ECO:0000256" key="1">
    <source>
        <dbReference type="ARBA" id="ARBA00009732"/>
    </source>
</evidence>
<comment type="similarity">
    <text evidence="1">Belongs to the PAPS reductase family. CysH subfamily.</text>
</comment>
<gene>
    <name evidence="5" type="ORF">DI586_05150</name>
</gene>
<accession>A0A2W5FLW6</accession>
<dbReference type="InterPro" id="IPR004511">
    <property type="entry name" value="PAPS/APS_Rdtase"/>
</dbReference>
<dbReference type="InterPro" id="IPR014729">
    <property type="entry name" value="Rossmann-like_a/b/a_fold"/>
</dbReference>
<dbReference type="PANTHER" id="PTHR46509:SF1">
    <property type="entry name" value="PHOSPHOADENOSINE PHOSPHOSULFATE REDUCTASE"/>
    <property type="match status" value="1"/>
</dbReference>
<sequence length="225" mass="26040">MNLHSHFSAAVSPDELTMLENTCAEERILWALEKHGKSMALSSSFGIQAAVLLHMVHEISPDTIIIDIDTQHKHLETYRYKRDLIEHLGLKVVTYRADMSAREQEALYGQQWKDGLASDQYKWLNKVEPMQRAIEENGVTCWISGLRREQKSSRENLPVIEQKKGVEKIYPLIDWTEAQVADYMNEFKLPFHPLAWEGYRTIGDYFEHPEIRAECGLHAGFDPKI</sequence>
<dbReference type="GO" id="GO:0005737">
    <property type="term" value="C:cytoplasm"/>
    <property type="evidence" value="ECO:0007669"/>
    <property type="project" value="TreeGrafter"/>
</dbReference>
<dbReference type="EMBL" id="QFOT01000042">
    <property type="protein sequence ID" value="PZP56003.1"/>
    <property type="molecule type" value="Genomic_DNA"/>
</dbReference>
<dbReference type="AlphaFoldDB" id="A0A2W5FLW6"/>
<proteinExistence type="inferred from homology"/>
<dbReference type="Gene3D" id="3.40.50.620">
    <property type="entry name" value="HUPs"/>
    <property type="match status" value="1"/>
</dbReference>
<comment type="caution">
    <text evidence="5">The sequence shown here is derived from an EMBL/GenBank/DDBJ whole genome shotgun (WGS) entry which is preliminary data.</text>
</comment>
<evidence type="ECO:0000256" key="2">
    <source>
        <dbReference type="ARBA" id="ARBA00023002"/>
    </source>
</evidence>
<dbReference type="NCBIfam" id="TIGR00434">
    <property type="entry name" value="cysH"/>
    <property type="match status" value="1"/>
</dbReference>
<evidence type="ECO:0000259" key="4">
    <source>
        <dbReference type="Pfam" id="PF01507"/>
    </source>
</evidence>
<dbReference type="InterPro" id="IPR002500">
    <property type="entry name" value="PAPS_reduct_dom"/>
</dbReference>